<dbReference type="GO" id="GO:0016829">
    <property type="term" value="F:lyase activity"/>
    <property type="evidence" value="ECO:0007669"/>
    <property type="project" value="UniProtKB-KW"/>
</dbReference>
<dbReference type="RefSeq" id="WP_271888552.1">
    <property type="nucleotide sequence ID" value="NZ_JAQBIE010000008.1"/>
</dbReference>
<dbReference type="InterPro" id="IPR005000">
    <property type="entry name" value="Aldolase/citrate-lyase_domain"/>
</dbReference>
<proteinExistence type="inferred from homology"/>
<evidence type="ECO:0000313" key="6">
    <source>
        <dbReference type="Proteomes" id="UP001165641"/>
    </source>
</evidence>
<dbReference type="PANTHER" id="PTHR30502:SF0">
    <property type="entry name" value="PHOSPHOENOLPYRUVATE CARBOXYLASE FAMILY PROTEIN"/>
    <property type="match status" value="1"/>
</dbReference>
<dbReference type="Gene3D" id="3.20.20.60">
    <property type="entry name" value="Phosphoenolpyruvate-binding domains"/>
    <property type="match status" value="1"/>
</dbReference>
<feature type="domain" description="HpcH/HpaI aldolase/citrate lyase" evidence="4">
    <location>
        <begin position="20"/>
        <end position="239"/>
    </location>
</feature>
<dbReference type="PANTHER" id="PTHR30502">
    <property type="entry name" value="2-KETO-3-DEOXY-L-RHAMNONATE ALDOLASE"/>
    <property type="match status" value="1"/>
</dbReference>
<dbReference type="Pfam" id="PF03328">
    <property type="entry name" value="HpcH_HpaI"/>
    <property type="match status" value="1"/>
</dbReference>
<name>A0ABT4ZDI7_9RHOB</name>
<dbReference type="Proteomes" id="UP001165641">
    <property type="component" value="Unassembled WGS sequence"/>
</dbReference>
<dbReference type="InterPro" id="IPR015813">
    <property type="entry name" value="Pyrv/PenolPyrv_kinase-like_dom"/>
</dbReference>
<evidence type="ECO:0000313" key="5">
    <source>
        <dbReference type="EMBL" id="MDB6177430.1"/>
    </source>
</evidence>
<evidence type="ECO:0000256" key="1">
    <source>
        <dbReference type="ARBA" id="ARBA00005568"/>
    </source>
</evidence>
<dbReference type="SUPFAM" id="SSF51621">
    <property type="entry name" value="Phosphoenolpyruvate/pyruvate domain"/>
    <property type="match status" value="1"/>
</dbReference>
<comment type="similarity">
    <text evidence="1">Belongs to the HpcH/HpaI aldolase family.</text>
</comment>
<keyword evidence="6" id="KW-1185">Reference proteome</keyword>
<comment type="caution">
    <text evidence="5">The sequence shown here is derived from an EMBL/GenBank/DDBJ whole genome shotgun (WGS) entry which is preliminary data.</text>
</comment>
<organism evidence="5 6">
    <name type="scientific">Paracoccus onchidii</name>
    <dbReference type="NCBI Taxonomy" id="3017813"/>
    <lineage>
        <taxon>Bacteria</taxon>
        <taxon>Pseudomonadati</taxon>
        <taxon>Pseudomonadota</taxon>
        <taxon>Alphaproteobacteria</taxon>
        <taxon>Rhodobacterales</taxon>
        <taxon>Paracoccaceae</taxon>
        <taxon>Paracoccus</taxon>
    </lineage>
</organism>
<keyword evidence="2" id="KW-0479">Metal-binding</keyword>
<dbReference type="EMBL" id="JAQBIE010000008">
    <property type="protein sequence ID" value="MDB6177430.1"/>
    <property type="molecule type" value="Genomic_DNA"/>
</dbReference>
<reference evidence="5" key="1">
    <citation type="submission" date="2022-12" db="EMBL/GenBank/DDBJ databases">
        <title>Paracoccus onchidii sp. nov., isolated from a marine invertebrate from the South China Sea.</title>
        <authorList>
            <person name="Xu S."/>
            <person name="Liu Z."/>
            <person name="Xu Y."/>
        </authorList>
    </citation>
    <scope>NUCLEOTIDE SEQUENCE</scope>
    <source>
        <strain evidence="5">Z330</strain>
    </source>
</reference>
<sequence>MKIQTNRFKEALTQGNPVIGSWIMTGSANAAEAMSWAGLDFIIVDMEHTDASIADIVAMMRAIAESGTEVIVRPPNSDPILIRRLLDAGARSLMIPFVETSEQAKSIVAACRFPPRGNRGFALMHRGSRYAQTDDYVNAVEENICVIAQIETAAGIDNTDAIAGVDGIDALFYGPGDLSCVVGRLGDTTGPAVRGLIEQQADRCRQLGIASGTLVPDLDSIDWARRVGFDFISVSNDYGMIVRMSKDIAAHMKRQLDIAAS</sequence>
<protein>
    <submittedName>
        <fullName evidence="5">Aldolase/citrate lyase family protein</fullName>
    </submittedName>
</protein>
<accession>A0ABT4ZDI7</accession>
<keyword evidence="3 5" id="KW-0456">Lyase</keyword>
<evidence type="ECO:0000259" key="4">
    <source>
        <dbReference type="Pfam" id="PF03328"/>
    </source>
</evidence>
<gene>
    <name evidence="5" type="ORF">PAF17_07875</name>
</gene>
<dbReference type="InterPro" id="IPR040442">
    <property type="entry name" value="Pyrv_kinase-like_dom_sf"/>
</dbReference>
<evidence type="ECO:0000256" key="2">
    <source>
        <dbReference type="ARBA" id="ARBA00022723"/>
    </source>
</evidence>
<dbReference type="InterPro" id="IPR050251">
    <property type="entry name" value="HpcH-HpaI_aldolase"/>
</dbReference>
<evidence type="ECO:0000256" key="3">
    <source>
        <dbReference type="ARBA" id="ARBA00023239"/>
    </source>
</evidence>